<dbReference type="InterPro" id="IPR016166">
    <property type="entry name" value="FAD-bd_PCMH"/>
</dbReference>
<dbReference type="PROSITE" id="PS51387">
    <property type="entry name" value="FAD_PCMH"/>
    <property type="match status" value="1"/>
</dbReference>
<feature type="domain" description="FAD-binding PCMH-type" evidence="5">
    <location>
        <begin position="37"/>
        <end position="216"/>
    </location>
</feature>
<keyword evidence="4" id="KW-0560">Oxidoreductase</keyword>
<dbReference type="PANTHER" id="PTHR42934">
    <property type="entry name" value="GLYCOLATE OXIDASE SUBUNIT GLCD"/>
    <property type="match status" value="1"/>
</dbReference>
<gene>
    <name evidence="6" type="ORF">ENS15_05295</name>
</gene>
<dbReference type="AlphaFoldDB" id="A0A7C3J6K4"/>
<sequence length="462" mass="52060">MERKKIYNSLKNIIPEKRIVFDENLLEKYYSDESGNRYSYPLLVTLPENEEETIEIIKFSSKEKIPVVPRGRGTGLSGGAIPLYPSIIISTELMDKIIEIDRENFMVTTQPGIITGELKRKVESFELFYPPDPASLDSCSIGGNVAENSGGPSAVKYGTTKDYVKGLKIVTPNCEILKFGGKVRKDATGYNMKDIFIGSEGTLGFITEITFSLLPLPKYSIDLLLAFDRIDDASNAVVKIIHSGIFPQAIEFMEKRALEAAKNFLGNQMASQKGEAQLLLRIDGFDRDIVDKSIEKIDSISSKLGCVDILVAEDKNFQEKIWKARRSMHDAMVNISVKREREDVVVPINSLPELIKNLHLLEEKYRIPIITFGHAGDGNVHINILKLKEDDKNFEKNIENVVKDIMEISVKLGGKLSGEHGIGIYKRKFMKLVFTKEEIEIQKNIKKLLDPNNIFNPDKIFP</sequence>
<dbReference type="Pfam" id="PF02913">
    <property type="entry name" value="FAD-oxidase_C"/>
    <property type="match status" value="1"/>
</dbReference>
<dbReference type="Gene3D" id="3.30.70.2740">
    <property type="match status" value="1"/>
</dbReference>
<dbReference type="SUPFAM" id="SSF56176">
    <property type="entry name" value="FAD-binding/transporter-associated domain-like"/>
    <property type="match status" value="1"/>
</dbReference>
<comment type="cofactor">
    <cofactor evidence="1">
        <name>FAD</name>
        <dbReference type="ChEBI" id="CHEBI:57692"/>
    </cofactor>
</comment>
<comment type="caution">
    <text evidence="6">The sequence shown here is derived from an EMBL/GenBank/DDBJ whole genome shotgun (WGS) entry which is preliminary data.</text>
</comment>
<dbReference type="PANTHER" id="PTHR42934:SF1">
    <property type="entry name" value="GLYCOLATE OXIDASE SUBUNIT GLCD"/>
    <property type="match status" value="1"/>
</dbReference>
<protein>
    <submittedName>
        <fullName evidence="6">FAD-binding protein</fullName>
    </submittedName>
</protein>
<organism evidence="6">
    <name type="scientific">candidate division WOR-3 bacterium</name>
    <dbReference type="NCBI Taxonomy" id="2052148"/>
    <lineage>
        <taxon>Bacteria</taxon>
        <taxon>Bacteria division WOR-3</taxon>
    </lineage>
</organism>
<dbReference type="InterPro" id="IPR004113">
    <property type="entry name" value="FAD-bd_oxidored_4_C"/>
</dbReference>
<dbReference type="FunFam" id="1.10.45.10:FF:000001">
    <property type="entry name" value="D-lactate dehydrogenase mitochondrial"/>
    <property type="match status" value="1"/>
</dbReference>
<dbReference type="Gene3D" id="1.10.45.10">
    <property type="entry name" value="Vanillyl-alcohol Oxidase, Chain A, domain 4"/>
    <property type="match status" value="1"/>
</dbReference>
<dbReference type="Gene3D" id="3.30.465.10">
    <property type="match status" value="1"/>
</dbReference>
<accession>A0A7C3J6K4</accession>
<dbReference type="GO" id="GO:0016491">
    <property type="term" value="F:oxidoreductase activity"/>
    <property type="evidence" value="ECO:0007669"/>
    <property type="project" value="UniProtKB-KW"/>
</dbReference>
<keyword evidence="3" id="KW-0274">FAD</keyword>
<dbReference type="InterPro" id="IPR006094">
    <property type="entry name" value="Oxid_FAD_bind_N"/>
</dbReference>
<dbReference type="InterPro" id="IPR016169">
    <property type="entry name" value="FAD-bd_PCMH_sub2"/>
</dbReference>
<dbReference type="Gene3D" id="3.30.43.10">
    <property type="entry name" value="Uridine Diphospho-n-acetylenolpyruvylglucosamine Reductase, domain 2"/>
    <property type="match status" value="1"/>
</dbReference>
<dbReference type="GO" id="GO:0071949">
    <property type="term" value="F:FAD binding"/>
    <property type="evidence" value="ECO:0007669"/>
    <property type="project" value="InterPro"/>
</dbReference>
<evidence type="ECO:0000256" key="2">
    <source>
        <dbReference type="ARBA" id="ARBA00022630"/>
    </source>
</evidence>
<evidence type="ECO:0000256" key="3">
    <source>
        <dbReference type="ARBA" id="ARBA00022827"/>
    </source>
</evidence>
<dbReference type="InterPro" id="IPR016171">
    <property type="entry name" value="Vanillyl_alc_oxidase_C-sub2"/>
</dbReference>
<evidence type="ECO:0000259" key="5">
    <source>
        <dbReference type="PROSITE" id="PS51387"/>
    </source>
</evidence>
<evidence type="ECO:0000313" key="6">
    <source>
        <dbReference type="EMBL" id="HFK24048.1"/>
    </source>
</evidence>
<evidence type="ECO:0000256" key="4">
    <source>
        <dbReference type="ARBA" id="ARBA00023002"/>
    </source>
</evidence>
<dbReference type="InterPro" id="IPR016164">
    <property type="entry name" value="FAD-linked_Oxase-like_C"/>
</dbReference>
<dbReference type="SUPFAM" id="SSF55103">
    <property type="entry name" value="FAD-linked oxidases, C-terminal domain"/>
    <property type="match status" value="1"/>
</dbReference>
<dbReference type="Gene3D" id="3.30.70.2190">
    <property type="match status" value="1"/>
</dbReference>
<keyword evidence="2" id="KW-0285">Flavoprotein</keyword>
<dbReference type="InterPro" id="IPR036318">
    <property type="entry name" value="FAD-bd_PCMH-like_sf"/>
</dbReference>
<name>A0A7C3J6K4_UNCW3</name>
<dbReference type="Pfam" id="PF01565">
    <property type="entry name" value="FAD_binding_4"/>
    <property type="match status" value="1"/>
</dbReference>
<reference evidence="6" key="1">
    <citation type="journal article" date="2020" name="mSystems">
        <title>Genome- and Community-Level Interaction Insights into Carbon Utilization and Element Cycling Functions of Hydrothermarchaeota in Hydrothermal Sediment.</title>
        <authorList>
            <person name="Zhou Z."/>
            <person name="Liu Y."/>
            <person name="Xu W."/>
            <person name="Pan J."/>
            <person name="Luo Z.H."/>
            <person name="Li M."/>
        </authorList>
    </citation>
    <scope>NUCLEOTIDE SEQUENCE [LARGE SCALE GENOMIC DNA]</scope>
    <source>
        <strain evidence="6">SpSt-464</strain>
    </source>
</reference>
<dbReference type="EMBL" id="DSTT01000005">
    <property type="protein sequence ID" value="HFK24048.1"/>
    <property type="molecule type" value="Genomic_DNA"/>
</dbReference>
<dbReference type="InterPro" id="IPR051914">
    <property type="entry name" value="FAD-linked_OxidoTrans_Type4"/>
</dbReference>
<evidence type="ECO:0000256" key="1">
    <source>
        <dbReference type="ARBA" id="ARBA00001974"/>
    </source>
</evidence>
<dbReference type="InterPro" id="IPR016167">
    <property type="entry name" value="FAD-bd_PCMH_sub1"/>
</dbReference>
<proteinExistence type="predicted"/>